<protein>
    <recommendedName>
        <fullName evidence="4">Integral membrane protein</fullName>
    </recommendedName>
</protein>
<evidence type="ECO:0008006" key="4">
    <source>
        <dbReference type="Google" id="ProtNLM"/>
    </source>
</evidence>
<keyword evidence="3" id="KW-1185">Reference proteome</keyword>
<name>A0ABV1NVA7_9ACTN</name>
<evidence type="ECO:0000256" key="1">
    <source>
        <dbReference type="SAM" id="Phobius"/>
    </source>
</evidence>
<feature type="transmembrane region" description="Helical" evidence="1">
    <location>
        <begin position="69"/>
        <end position="88"/>
    </location>
</feature>
<organism evidence="2 3">
    <name type="scientific">Nocardioides kribbensis</name>
    <dbReference type="NCBI Taxonomy" id="305517"/>
    <lineage>
        <taxon>Bacteria</taxon>
        <taxon>Bacillati</taxon>
        <taxon>Actinomycetota</taxon>
        <taxon>Actinomycetes</taxon>
        <taxon>Propionibacteriales</taxon>
        <taxon>Nocardioidaceae</taxon>
        <taxon>Nocardioides</taxon>
    </lineage>
</organism>
<feature type="transmembrane region" description="Helical" evidence="1">
    <location>
        <begin position="144"/>
        <end position="163"/>
    </location>
</feature>
<feature type="transmembrane region" description="Helical" evidence="1">
    <location>
        <begin position="277"/>
        <end position="297"/>
    </location>
</feature>
<feature type="transmembrane region" description="Helical" evidence="1">
    <location>
        <begin position="43"/>
        <end position="63"/>
    </location>
</feature>
<feature type="transmembrane region" description="Helical" evidence="1">
    <location>
        <begin position="109"/>
        <end position="132"/>
    </location>
</feature>
<evidence type="ECO:0000313" key="2">
    <source>
        <dbReference type="EMBL" id="MEQ7846417.1"/>
    </source>
</evidence>
<dbReference type="EMBL" id="JBEGDP010000003">
    <property type="protein sequence ID" value="MEQ7846417.1"/>
    <property type="molecule type" value="Genomic_DNA"/>
</dbReference>
<dbReference type="RefSeq" id="WP_193664914.1">
    <property type="nucleotide sequence ID" value="NZ_BAAAMM010000002.1"/>
</dbReference>
<reference evidence="2 3" key="1">
    <citation type="submission" date="2024-02" db="EMBL/GenBank/DDBJ databases">
        <title>Full genome sequence of Nocardioides kribbensis.</title>
        <authorList>
            <person name="Poletto B.L."/>
            <person name="Silva G."/>
            <person name="Galante D."/>
            <person name="Campos K.R."/>
            <person name="Santos M.B.N."/>
            <person name="Sacchi C.T."/>
        </authorList>
    </citation>
    <scope>NUCLEOTIDE SEQUENCE [LARGE SCALE GENOMIC DNA]</scope>
    <source>
        <strain evidence="2 3">O4R</strain>
    </source>
</reference>
<feature type="transmembrane region" description="Helical" evidence="1">
    <location>
        <begin position="217"/>
        <end position="245"/>
    </location>
</feature>
<keyword evidence="1" id="KW-0472">Membrane</keyword>
<keyword evidence="1" id="KW-0812">Transmembrane</keyword>
<gene>
    <name evidence="2" type="ORF">V6R90_03935</name>
</gene>
<accession>A0ABV1NVA7</accession>
<dbReference type="Proteomes" id="UP001482520">
    <property type="component" value="Unassembled WGS sequence"/>
</dbReference>
<evidence type="ECO:0000313" key="3">
    <source>
        <dbReference type="Proteomes" id="UP001482520"/>
    </source>
</evidence>
<proteinExistence type="predicted"/>
<keyword evidence="1" id="KW-1133">Transmembrane helix</keyword>
<sequence length="333" mass="35903">MGESSTPTDLAAAETWFARNGLTYFVPSERAAARQALKPGRTAPLLLVVAVVAGTLGGLLAWLVGELSAAPALLVSLGLAALGWYALTALRLRPILAWALGRTFGSLRLLLPMATRALPLLLLFMTFLFINAEVWQLSASLAPGVLWLLVLLLGGLAVAFLLVRLPEEVDRADDAVDDAFLRRACRGTPLEAACEELLADATADPASRAEVTGFERWNLVLVLLVIQAVQVLLLVAMVFAFFLLFGSLAMGEQVQLAWTARESITSLTWLPSVSVELVKVALFLAAFSGLYFTVSAVTDETYREQFFSGVTRHVERAVGMRAVYLALRARTAA</sequence>
<comment type="caution">
    <text evidence="2">The sequence shown here is derived from an EMBL/GenBank/DDBJ whole genome shotgun (WGS) entry which is preliminary data.</text>
</comment>